<gene>
    <name evidence="1" type="ORF">METZ01_LOCUS162927</name>
</gene>
<accession>A0A382B9Z1</accession>
<organism evidence="1">
    <name type="scientific">marine metagenome</name>
    <dbReference type="NCBI Taxonomy" id="408172"/>
    <lineage>
        <taxon>unclassified sequences</taxon>
        <taxon>metagenomes</taxon>
        <taxon>ecological metagenomes</taxon>
    </lineage>
</organism>
<name>A0A382B9Z1_9ZZZZ</name>
<feature type="non-terminal residue" evidence="1">
    <location>
        <position position="27"/>
    </location>
</feature>
<dbReference type="AlphaFoldDB" id="A0A382B9Z1"/>
<evidence type="ECO:0000313" key="1">
    <source>
        <dbReference type="EMBL" id="SVB10073.1"/>
    </source>
</evidence>
<dbReference type="EMBL" id="UINC01028672">
    <property type="protein sequence ID" value="SVB10073.1"/>
    <property type="molecule type" value="Genomic_DNA"/>
</dbReference>
<proteinExistence type="predicted"/>
<protein>
    <submittedName>
        <fullName evidence="1">Uncharacterized protein</fullName>
    </submittedName>
</protein>
<reference evidence="1" key="1">
    <citation type="submission" date="2018-05" db="EMBL/GenBank/DDBJ databases">
        <authorList>
            <person name="Lanie J.A."/>
            <person name="Ng W.-L."/>
            <person name="Kazmierczak K.M."/>
            <person name="Andrzejewski T.M."/>
            <person name="Davidsen T.M."/>
            <person name="Wayne K.J."/>
            <person name="Tettelin H."/>
            <person name="Glass J.I."/>
            <person name="Rusch D."/>
            <person name="Podicherti R."/>
            <person name="Tsui H.-C.T."/>
            <person name="Winkler M.E."/>
        </authorList>
    </citation>
    <scope>NUCLEOTIDE SEQUENCE</scope>
</reference>
<sequence>MNVTITTWQMGMNGFSNTVCSNFVQIK</sequence>